<dbReference type="Proteomes" id="UP000189161">
    <property type="component" value="Unassembled WGS sequence"/>
</dbReference>
<protein>
    <recommendedName>
        <fullName evidence="2">Large polyvalent protein-associated domain-containing protein</fullName>
    </recommendedName>
</protein>
<feature type="region of interest" description="Disordered" evidence="1">
    <location>
        <begin position="334"/>
        <end position="358"/>
    </location>
</feature>
<feature type="domain" description="Large polyvalent protein-associated" evidence="2">
    <location>
        <begin position="858"/>
        <end position="945"/>
    </location>
</feature>
<feature type="region of interest" description="Disordered" evidence="1">
    <location>
        <begin position="385"/>
        <end position="456"/>
    </location>
</feature>
<dbReference type="RefSeq" id="WP_077478751.1">
    <property type="nucleotide sequence ID" value="NZ_MLHL01000071.1"/>
</dbReference>
<proteinExistence type="predicted"/>
<dbReference type="AlphaFoldDB" id="A0A1V3IW87"/>
<comment type="caution">
    <text evidence="3">The sequence shown here is derived from an EMBL/GenBank/DDBJ whole genome shotgun (WGS) entry which is preliminary data.</text>
</comment>
<feature type="compositionally biased region" description="Polar residues" evidence="1">
    <location>
        <begin position="345"/>
        <end position="358"/>
    </location>
</feature>
<feature type="compositionally biased region" description="Basic and acidic residues" evidence="1">
    <location>
        <begin position="334"/>
        <end position="344"/>
    </location>
</feature>
<name>A0A1V3IW87_9PAST</name>
<evidence type="ECO:0000256" key="1">
    <source>
        <dbReference type="SAM" id="MobiDB-lite"/>
    </source>
</evidence>
<keyword evidence="4" id="KW-1185">Reference proteome</keyword>
<reference evidence="3 4" key="1">
    <citation type="submission" date="2016-10" db="EMBL/GenBank/DDBJ databases">
        <title>Rodentibacter gen. nov. and new species.</title>
        <authorList>
            <person name="Christensen H."/>
        </authorList>
    </citation>
    <scope>NUCLEOTIDE SEQUENCE [LARGE SCALE GENOMIC DNA]</scope>
    <source>
        <strain evidence="3 4">H1987082031</strain>
    </source>
</reference>
<sequence>MIVRYGGGNNGIAEYLENGMKQGRMFSRSELDQRLVLQGDLEFTNNIIQSIQDKGQERYLHITLSFKEDEMSFEKMQSLVDDYRSLLLSAYSEDEYNFYAEAHLPKIKQVTDNRTGESIERKSHIHIVIPEVNLVSQKKLSPVGLVELHERYLDSIQEHLNYKYNLESPKDNVRKGDMHYANVLSRVKGDFFGQKQQELKLQLIDDIAKGKINTLDEFQARLSDVGEVKVRNAGKSNQYFAVKIGDDKKFTNLNHVAFSESFIVNKTLPYTKPTPEQAIKGVQEWQNRVSREVKYVHSAASNFRKEYAQATDSRRAELLNEREKQYARKYQLEQSRHFQSRGREGNSQSDIISNQGGKQQAASRYAVGVPGLSIGNVVYGENQNRDRTQGVLSKDEFNHLRNGQTGNDSAMRRNDSSGASNDGTAKRGNRGAIQSLESGSRGRGESRGNSTYQANAGRSEFYSGNIRGANIRGRYSDISRRGYSDSINARKSHFMLVSRGLPTQSYDRTIFNRDEYYIPIKTPFEEYEEALQKKSKQSSRFSESNSLSQLAKSQNDVRAYQSDIEKFREIRQKIDPKAFLSHLERVYAINPNRYSIGYAKDGSPRFRVNKRNLNASDFLTKHLNLSWKEASSVLLLVYSNQTNKHINQEKLTSQQIARNIKAFVSESRRFEKDFKLVLQNMNVENRNLYRLEKKRIYSRFTSQKVRNQELAIASFRAMQRQERITAFESEINQYLNDAKIHFQQSGYSDTALRSLEMGLLSQNVMDRASNLFSPNSEMGQISSAKQEISFTENFAQVRRVQKELLREQQAQQAAQSAQATRSALTQQQVEQVKQQTQFFNRSMDEVMKLNNIGISKRENGDIAYKRLEDGKTLFTDTGSQMLISKDMQNPENVKVFLELAVDRYGNDLNVKGSKEFKSMVIEVAAANNLPVTFKNAEMQNQLMKRRDELKLEQNAGAVTNDAQQALPEKENVQTKTEEVTSIKQPTENDLANTQPEIKSQEVSQEKTQLQSEQITTNQTVKTYDVKFEFKRNEKTGQELFKIKVNGVTPATAIKNDPQALEVLRNHPDLKGISDSQIKKGFINDNGGLRPMDMKLDATGKEIQAEKAKEQEFER</sequence>
<evidence type="ECO:0000313" key="4">
    <source>
        <dbReference type="Proteomes" id="UP000189161"/>
    </source>
</evidence>
<evidence type="ECO:0000313" key="3">
    <source>
        <dbReference type="EMBL" id="OOF46529.1"/>
    </source>
</evidence>
<accession>A0A1V3IW87</accession>
<feature type="region of interest" description="Disordered" evidence="1">
    <location>
        <begin position="992"/>
        <end position="1013"/>
    </location>
</feature>
<dbReference type="InterPro" id="IPR040677">
    <property type="entry name" value="LPD7"/>
</dbReference>
<dbReference type="OrthoDB" id="279005at2"/>
<dbReference type="Pfam" id="PF18821">
    <property type="entry name" value="LPD7"/>
    <property type="match status" value="1"/>
</dbReference>
<feature type="compositionally biased region" description="Basic and acidic residues" evidence="1">
    <location>
        <begin position="385"/>
        <end position="399"/>
    </location>
</feature>
<gene>
    <name evidence="3" type="ORF">BKK52_11420</name>
</gene>
<organism evidence="3 4">
    <name type="scientific">Rodentibacter trehalosifermentans</name>
    <dbReference type="NCBI Taxonomy" id="1908263"/>
    <lineage>
        <taxon>Bacteria</taxon>
        <taxon>Pseudomonadati</taxon>
        <taxon>Pseudomonadota</taxon>
        <taxon>Gammaproteobacteria</taxon>
        <taxon>Pasteurellales</taxon>
        <taxon>Pasteurellaceae</taxon>
        <taxon>Rodentibacter</taxon>
    </lineage>
</organism>
<dbReference type="EMBL" id="MLHL01000071">
    <property type="protein sequence ID" value="OOF46529.1"/>
    <property type="molecule type" value="Genomic_DNA"/>
</dbReference>
<evidence type="ECO:0000259" key="2">
    <source>
        <dbReference type="Pfam" id="PF18821"/>
    </source>
</evidence>